<dbReference type="EC" id="3.4.21.-" evidence="10"/>
<feature type="transmembrane region" description="Helical" evidence="8">
    <location>
        <begin position="304"/>
        <end position="323"/>
    </location>
</feature>
<dbReference type="InterPro" id="IPR022764">
    <property type="entry name" value="Peptidase_S54_rhomboid_dom"/>
</dbReference>
<feature type="transmembrane region" description="Helical" evidence="8">
    <location>
        <begin position="278"/>
        <end position="298"/>
    </location>
</feature>
<dbReference type="PANTHER" id="PTHR43731">
    <property type="entry name" value="RHOMBOID PROTEASE"/>
    <property type="match status" value="1"/>
</dbReference>
<dbReference type="EMBL" id="JBBKZS010000005">
    <property type="protein sequence ID" value="MEJ8855943.1"/>
    <property type="molecule type" value="Genomic_DNA"/>
</dbReference>
<sequence>MRQVVEGVEEFRASWRSSVGALLVFLCLIAIGLGWIAVSTGAYGWSVGAIALAWVVWLLGRQLRGARVVLRVEPRGLGGYWLKDLLVPWSEIADLREESVQGNSQLVMQLLPGAASAQPTARWLSGRKLERRLPLGALTATERRAAVEAALRAFLRHGGANAAVAAQAHIEAHAAEAQFDARLKAMTPMPWALYLMVALNVGVWVANVLTGMSPVAPLSEDLFRWGANSAWAVTQDGQFWRLLSAAFLHGGVMHLALNMLGLWSAGLVLNRLYGNRQFLLIYLGSAMAGNALSLHFSAQQSVSVGASGAVFGVLGALIVAVLQHGHRLPAGTRKSLLSTQAIFVVYSLVQGFARAGVDNAAHVGGLIAGSVLAWLLVERLDDEATAAKRLRHGILAACLWVTGMGWLVATTAQPAVDHGRGFQVQANLQKNVGALQQANLALQKDAKANQGGQMSDALMIAALRDRHIPAIRTVRDALASLSLPASDPRFALLSDFQQLSALMVEVMELEVRKGEGDATPELAARIRTRSEEMKKVSERMKARASKKSTES</sequence>
<name>A0ABU8X842_9BURK</name>
<dbReference type="InterPro" id="IPR050925">
    <property type="entry name" value="Rhomboid_protease_S54"/>
</dbReference>
<feature type="domain" description="Peptidase S54 rhomboid" evidence="9">
    <location>
        <begin position="237"/>
        <end position="378"/>
    </location>
</feature>
<feature type="transmembrane region" description="Helical" evidence="8">
    <location>
        <begin position="389"/>
        <end position="409"/>
    </location>
</feature>
<evidence type="ECO:0000256" key="4">
    <source>
        <dbReference type="ARBA" id="ARBA00022801"/>
    </source>
</evidence>
<evidence type="ECO:0000256" key="6">
    <source>
        <dbReference type="ARBA" id="ARBA00023136"/>
    </source>
</evidence>
<organism evidence="10 11">
    <name type="scientific">Variovorax robiniae</name>
    <dbReference type="NCBI Taxonomy" id="1836199"/>
    <lineage>
        <taxon>Bacteria</taxon>
        <taxon>Pseudomonadati</taxon>
        <taxon>Pseudomonadota</taxon>
        <taxon>Betaproteobacteria</taxon>
        <taxon>Burkholderiales</taxon>
        <taxon>Comamonadaceae</taxon>
        <taxon>Variovorax</taxon>
    </lineage>
</organism>
<evidence type="ECO:0000256" key="8">
    <source>
        <dbReference type="SAM" id="Phobius"/>
    </source>
</evidence>
<dbReference type="GO" id="GO:0008233">
    <property type="term" value="F:peptidase activity"/>
    <property type="evidence" value="ECO:0007669"/>
    <property type="project" value="UniProtKB-KW"/>
</dbReference>
<feature type="transmembrane region" description="Helical" evidence="8">
    <location>
        <begin position="191"/>
        <end position="209"/>
    </location>
</feature>
<dbReference type="RefSeq" id="WP_340336009.1">
    <property type="nucleotide sequence ID" value="NZ_JBBKZS010000005.1"/>
</dbReference>
<gene>
    <name evidence="10" type="ORF">WKW79_15290</name>
</gene>
<keyword evidence="6 8" id="KW-0472">Membrane</keyword>
<dbReference type="Proteomes" id="UP001367030">
    <property type="component" value="Unassembled WGS sequence"/>
</dbReference>
<evidence type="ECO:0000313" key="11">
    <source>
        <dbReference type="Proteomes" id="UP001367030"/>
    </source>
</evidence>
<accession>A0ABU8X842</accession>
<feature type="region of interest" description="Disordered" evidence="7">
    <location>
        <begin position="530"/>
        <end position="551"/>
    </location>
</feature>
<evidence type="ECO:0000256" key="5">
    <source>
        <dbReference type="ARBA" id="ARBA00022989"/>
    </source>
</evidence>
<keyword evidence="5 8" id="KW-1133">Transmembrane helix</keyword>
<dbReference type="SUPFAM" id="SSF144091">
    <property type="entry name" value="Rhomboid-like"/>
    <property type="match status" value="1"/>
</dbReference>
<evidence type="ECO:0000259" key="9">
    <source>
        <dbReference type="Pfam" id="PF01694"/>
    </source>
</evidence>
<comment type="similarity">
    <text evidence="2">Belongs to the peptidase S54 family.</text>
</comment>
<keyword evidence="10" id="KW-0645">Protease</keyword>
<feature type="transmembrane region" description="Helical" evidence="8">
    <location>
        <begin position="359"/>
        <end position="377"/>
    </location>
</feature>
<feature type="transmembrane region" description="Helical" evidence="8">
    <location>
        <begin position="20"/>
        <end position="37"/>
    </location>
</feature>
<feature type="transmembrane region" description="Helical" evidence="8">
    <location>
        <begin position="246"/>
        <end position="269"/>
    </location>
</feature>
<proteinExistence type="inferred from homology"/>
<keyword evidence="3 8" id="KW-0812">Transmembrane</keyword>
<evidence type="ECO:0000313" key="10">
    <source>
        <dbReference type="EMBL" id="MEJ8855943.1"/>
    </source>
</evidence>
<dbReference type="Gene3D" id="1.20.1540.10">
    <property type="entry name" value="Rhomboid-like"/>
    <property type="match status" value="1"/>
</dbReference>
<dbReference type="GO" id="GO:0006508">
    <property type="term" value="P:proteolysis"/>
    <property type="evidence" value="ECO:0007669"/>
    <property type="project" value="UniProtKB-KW"/>
</dbReference>
<feature type="transmembrane region" description="Helical" evidence="8">
    <location>
        <begin position="43"/>
        <end position="60"/>
    </location>
</feature>
<comment type="caution">
    <text evidence="10">The sequence shown here is derived from an EMBL/GenBank/DDBJ whole genome shotgun (WGS) entry which is preliminary data.</text>
</comment>
<evidence type="ECO:0000256" key="7">
    <source>
        <dbReference type="SAM" id="MobiDB-lite"/>
    </source>
</evidence>
<evidence type="ECO:0000256" key="2">
    <source>
        <dbReference type="ARBA" id="ARBA00009045"/>
    </source>
</evidence>
<feature type="transmembrane region" description="Helical" evidence="8">
    <location>
        <begin position="335"/>
        <end position="353"/>
    </location>
</feature>
<keyword evidence="11" id="KW-1185">Reference proteome</keyword>
<dbReference type="InterPro" id="IPR035952">
    <property type="entry name" value="Rhomboid-like_sf"/>
</dbReference>
<protein>
    <submittedName>
        <fullName evidence="10">Rhomboid family intramembrane serine protease</fullName>
        <ecNumber evidence="10">3.4.21.-</ecNumber>
    </submittedName>
</protein>
<dbReference type="Pfam" id="PF01694">
    <property type="entry name" value="Rhomboid"/>
    <property type="match status" value="1"/>
</dbReference>
<evidence type="ECO:0000256" key="1">
    <source>
        <dbReference type="ARBA" id="ARBA00004141"/>
    </source>
</evidence>
<comment type="subcellular location">
    <subcellularLocation>
        <location evidence="1">Membrane</location>
        <topology evidence="1">Multi-pass membrane protein</topology>
    </subcellularLocation>
</comment>
<evidence type="ECO:0000256" key="3">
    <source>
        <dbReference type="ARBA" id="ARBA00022692"/>
    </source>
</evidence>
<dbReference type="PANTHER" id="PTHR43731:SF14">
    <property type="entry name" value="PRESENILIN-ASSOCIATED RHOMBOID-LIKE PROTEIN, MITOCHONDRIAL"/>
    <property type="match status" value="1"/>
</dbReference>
<reference evidence="10 11" key="1">
    <citation type="submission" date="2024-03" db="EMBL/GenBank/DDBJ databases">
        <title>Novel species of the genus Variovorax.</title>
        <authorList>
            <person name="Liu Q."/>
            <person name="Xin Y.-H."/>
        </authorList>
    </citation>
    <scope>NUCLEOTIDE SEQUENCE [LARGE SCALE GENOMIC DNA]</scope>
    <source>
        <strain evidence="10 11">KACC 18901</strain>
    </source>
</reference>
<keyword evidence="4 10" id="KW-0378">Hydrolase</keyword>